<accession>A0A6V8MJA3</accession>
<evidence type="ECO:0000256" key="1">
    <source>
        <dbReference type="ARBA" id="ARBA00010945"/>
    </source>
</evidence>
<dbReference type="GO" id="GO:0005829">
    <property type="term" value="C:cytosol"/>
    <property type="evidence" value="ECO:0007669"/>
    <property type="project" value="TreeGrafter"/>
</dbReference>
<dbReference type="PANTHER" id="PTHR11076">
    <property type="entry name" value="DNA REPAIR POLYMERASE UMUC / TRANSFERASE FAMILY MEMBER"/>
    <property type="match status" value="1"/>
</dbReference>
<reference evidence="4" key="1">
    <citation type="submission" date="2020-06" db="EMBL/GenBank/DDBJ databases">
        <title>Draft genomic sequence of Geomonas sp. Red330.</title>
        <authorList>
            <person name="Itoh H."/>
            <person name="Zhenxing X."/>
            <person name="Ushijima N."/>
            <person name="Masuda Y."/>
            <person name="Shiratori Y."/>
            <person name="Senoo K."/>
        </authorList>
    </citation>
    <scope>NUCLEOTIDE SEQUENCE [LARGE SCALE GENOMIC DNA]</scope>
    <source>
        <strain evidence="4">Red330</strain>
    </source>
</reference>
<dbReference type="Proteomes" id="UP000556026">
    <property type="component" value="Unassembled WGS sequence"/>
</dbReference>
<feature type="domain" description="UmuC" evidence="2">
    <location>
        <begin position="5"/>
        <end position="185"/>
    </location>
</feature>
<dbReference type="InterPro" id="IPR043128">
    <property type="entry name" value="Rev_trsase/Diguanyl_cyclase"/>
</dbReference>
<evidence type="ECO:0000259" key="2">
    <source>
        <dbReference type="PROSITE" id="PS50173"/>
    </source>
</evidence>
<keyword evidence="4" id="KW-1185">Reference proteome</keyword>
<dbReference type="Gene3D" id="3.40.1170.60">
    <property type="match status" value="1"/>
</dbReference>
<dbReference type="PANTHER" id="PTHR11076:SF33">
    <property type="entry name" value="DNA POLYMERASE KAPPA"/>
    <property type="match status" value="1"/>
</dbReference>
<dbReference type="GO" id="GO:0006281">
    <property type="term" value="P:DNA repair"/>
    <property type="evidence" value="ECO:0007669"/>
    <property type="project" value="InterPro"/>
</dbReference>
<dbReference type="AlphaFoldDB" id="A0A6V8MJA3"/>
<dbReference type="InterPro" id="IPR017961">
    <property type="entry name" value="DNA_pol_Y-fam_little_finger"/>
</dbReference>
<proteinExistence type="inferred from homology"/>
<comment type="caution">
    <text evidence="3">The sequence shown here is derived from an EMBL/GenBank/DDBJ whole genome shotgun (WGS) entry which is preliminary data.</text>
</comment>
<protein>
    <submittedName>
        <fullName evidence="3">DNA polymerase IV</fullName>
    </submittedName>
</protein>
<dbReference type="SUPFAM" id="SSF56672">
    <property type="entry name" value="DNA/RNA polymerases"/>
    <property type="match status" value="1"/>
</dbReference>
<dbReference type="InterPro" id="IPR050116">
    <property type="entry name" value="DNA_polymerase-Y"/>
</dbReference>
<dbReference type="EMBL" id="BLXX01000005">
    <property type="protein sequence ID" value="GFO59759.1"/>
    <property type="molecule type" value="Genomic_DNA"/>
</dbReference>
<dbReference type="Pfam" id="PF11799">
    <property type="entry name" value="IMS_C"/>
    <property type="match status" value="1"/>
</dbReference>
<dbReference type="GO" id="GO:0042276">
    <property type="term" value="P:error-prone translesion synthesis"/>
    <property type="evidence" value="ECO:0007669"/>
    <property type="project" value="TreeGrafter"/>
</dbReference>
<gene>
    <name evidence="3" type="primary">dinP</name>
    <name evidence="3" type="ORF">GMST_20840</name>
</gene>
<dbReference type="Gene3D" id="3.30.70.270">
    <property type="match status" value="1"/>
</dbReference>
<dbReference type="PROSITE" id="PS50173">
    <property type="entry name" value="UMUC"/>
    <property type="match status" value="1"/>
</dbReference>
<dbReference type="GO" id="GO:0009432">
    <property type="term" value="P:SOS response"/>
    <property type="evidence" value="ECO:0007669"/>
    <property type="project" value="TreeGrafter"/>
</dbReference>
<evidence type="ECO:0000313" key="4">
    <source>
        <dbReference type="Proteomes" id="UP000556026"/>
    </source>
</evidence>
<comment type="similarity">
    <text evidence="1">Belongs to the DNA polymerase type-Y family.</text>
</comment>
<sequence>MDRHILHLTVPAFPIALARVLQSQLRGRPVAVAPLNSERALLQCVSSEAAAEGVHAGTPIFQARKSCPSLIVIPPDPHLLTKGSRALTELSAEFTPVVESGLGRVYLDLTGSRRLFGPARDVASRLERRIARDMGLSAMAGTGGNKLVSRVAADAMEQPGVFDVFHGAERSFLAPFPVKVLPGVGGARQALLLRDLNLQRVEQVAELSVPQLRLAVGPFAPLLHDRACGIDRTPVQPPRLSTEIVEEGFLGQDENDDAVILSELLRLVEGCGLRLRRMGKEAHTVSLVVSYVDGVTEEGKRSASVPLSLDLELLDLAEELFFATCKRRQRVRGLRLACDQVAAAAAQLELFAPATPVRSQKQVDLQETLDQLRAKYGESSVRWGKGIPARREQLSMSGPAPAWDPERCKYMTVTKN</sequence>
<dbReference type="RefSeq" id="WP_183354582.1">
    <property type="nucleotide sequence ID" value="NZ_BLXX01000005.1"/>
</dbReference>
<name>A0A6V8MJA3_9BACT</name>
<dbReference type="GO" id="GO:0003887">
    <property type="term" value="F:DNA-directed DNA polymerase activity"/>
    <property type="evidence" value="ECO:0007669"/>
    <property type="project" value="UniProtKB-KW"/>
</dbReference>
<dbReference type="GO" id="GO:0003684">
    <property type="term" value="F:damaged DNA binding"/>
    <property type="evidence" value="ECO:0007669"/>
    <property type="project" value="InterPro"/>
</dbReference>
<evidence type="ECO:0000313" key="3">
    <source>
        <dbReference type="EMBL" id="GFO59759.1"/>
    </source>
</evidence>
<dbReference type="InterPro" id="IPR001126">
    <property type="entry name" value="UmuC"/>
</dbReference>
<dbReference type="Pfam" id="PF00817">
    <property type="entry name" value="IMS"/>
    <property type="match status" value="1"/>
</dbReference>
<dbReference type="InterPro" id="IPR043502">
    <property type="entry name" value="DNA/RNA_pol_sf"/>
</dbReference>
<organism evidence="3 4">
    <name type="scientific">Geomonas silvestris</name>
    <dbReference type="NCBI Taxonomy" id="2740184"/>
    <lineage>
        <taxon>Bacteria</taxon>
        <taxon>Pseudomonadati</taxon>
        <taxon>Thermodesulfobacteriota</taxon>
        <taxon>Desulfuromonadia</taxon>
        <taxon>Geobacterales</taxon>
        <taxon>Geobacteraceae</taxon>
        <taxon>Geomonas</taxon>
    </lineage>
</organism>